<comment type="caution">
    <text evidence="3">The sequence shown here is derived from an EMBL/GenBank/DDBJ whole genome shotgun (WGS) entry which is preliminary data.</text>
</comment>
<evidence type="ECO:0000256" key="2">
    <source>
        <dbReference type="SAM" id="MobiDB-lite"/>
    </source>
</evidence>
<dbReference type="Proteomes" id="UP000015354">
    <property type="component" value="Unassembled WGS sequence"/>
</dbReference>
<dbReference type="EMBL" id="ATMH01006433">
    <property type="protein sequence ID" value="EPY25875.1"/>
    <property type="molecule type" value="Genomic_DNA"/>
</dbReference>
<evidence type="ECO:0000256" key="1">
    <source>
        <dbReference type="SAM" id="Coils"/>
    </source>
</evidence>
<dbReference type="AlphaFoldDB" id="S9VRP1"/>
<evidence type="ECO:0000313" key="4">
    <source>
        <dbReference type="Proteomes" id="UP000015354"/>
    </source>
</evidence>
<feature type="region of interest" description="Disordered" evidence="2">
    <location>
        <begin position="428"/>
        <end position="474"/>
    </location>
</feature>
<reference evidence="3 4" key="1">
    <citation type="journal article" date="2013" name="PLoS ONE">
        <title>Predicting the Proteins of Angomonas deanei, Strigomonas culicis and Their Respective Endosymbionts Reveals New Aspects of the Trypanosomatidae Family.</title>
        <authorList>
            <person name="Motta M.C."/>
            <person name="Martins A.C."/>
            <person name="de Souza S.S."/>
            <person name="Catta-Preta C.M."/>
            <person name="Silva R."/>
            <person name="Klein C.C."/>
            <person name="de Almeida L.G."/>
            <person name="de Lima Cunha O."/>
            <person name="Ciapina L.P."/>
            <person name="Brocchi M."/>
            <person name="Colabardini A.C."/>
            <person name="de Araujo Lima B."/>
            <person name="Machado C.R."/>
            <person name="de Almeida Soares C.M."/>
            <person name="Probst C.M."/>
            <person name="de Menezes C.B."/>
            <person name="Thompson C.E."/>
            <person name="Bartholomeu D.C."/>
            <person name="Gradia D.F."/>
            <person name="Pavoni D.P."/>
            <person name="Grisard E.C."/>
            <person name="Fantinatti-Garboggini F."/>
            <person name="Marchini F.K."/>
            <person name="Rodrigues-Luiz G.F."/>
            <person name="Wagner G."/>
            <person name="Goldman G.H."/>
            <person name="Fietto J.L."/>
            <person name="Elias M.C."/>
            <person name="Goldman M.H."/>
            <person name="Sagot M.F."/>
            <person name="Pereira M."/>
            <person name="Stoco P.H."/>
            <person name="de Mendonca-Neto R.P."/>
            <person name="Teixeira S.M."/>
            <person name="Maciel T.E."/>
            <person name="de Oliveira Mendes T.A."/>
            <person name="Urmenyi T.P."/>
            <person name="de Souza W."/>
            <person name="Schenkman S."/>
            <person name="de Vasconcelos A.T."/>
        </authorList>
    </citation>
    <scope>NUCLEOTIDE SEQUENCE [LARGE SCALE GENOMIC DNA]</scope>
</reference>
<dbReference type="OrthoDB" id="276237at2759"/>
<evidence type="ECO:0008006" key="5">
    <source>
        <dbReference type="Google" id="ProtNLM"/>
    </source>
</evidence>
<feature type="coiled-coil region" evidence="1">
    <location>
        <begin position="285"/>
        <end position="365"/>
    </location>
</feature>
<sequence>MTVTYAAFTTRGGAMVDTVTGAPVRLEEFPPPLGHTPLPDVRLLEDAAKAVVLPEKKHLDTSCVIQFHVYAPVDGSGRRSMATITFVDVAAFRLPLCRELQHLTTTVQRVAGVAPAMDGGDAQFKETKLTTLLEPALQGYVTMVSITTLSGRPDLHEAACAALQFAQDVSRVHQVLMLVHLQTPRWFFDAARQVERLREERGRLMEEHYARGVHAYYTTARQWLEQHVCDVDGRLGRLLHETEEVRRGIAAEADAQHQELRAQAGQEEVAYQADAQAASAAAAESARRLDERQRLEDAIAALERQLTEAELESGHHVSEMRLEVAALEAQAASRGQERQQAEKEAALYQHKAAELQRVLAAYAEELSYAQSVYQYAQESELLRRKRLRLEADLQLASRAVRQQSGHARADLDRRSRLSRLTAVQQRVEQLRESTAFPGSARATGTTGEKKSSAAVAPRAGSRRSRSGRPRASPL</sequence>
<organism evidence="3 4">
    <name type="scientific">Strigomonas culicis</name>
    <dbReference type="NCBI Taxonomy" id="28005"/>
    <lineage>
        <taxon>Eukaryota</taxon>
        <taxon>Discoba</taxon>
        <taxon>Euglenozoa</taxon>
        <taxon>Kinetoplastea</taxon>
        <taxon>Metakinetoplastina</taxon>
        <taxon>Trypanosomatida</taxon>
        <taxon>Trypanosomatidae</taxon>
        <taxon>Strigomonadinae</taxon>
        <taxon>Strigomonas</taxon>
    </lineage>
</organism>
<accession>S9VRP1</accession>
<dbReference type="SUPFAM" id="SSF52540">
    <property type="entry name" value="P-loop containing nucleoside triphosphate hydrolases"/>
    <property type="match status" value="1"/>
</dbReference>
<keyword evidence="4" id="KW-1185">Reference proteome</keyword>
<name>S9VRP1_9TRYP</name>
<protein>
    <recommendedName>
        <fullName evidence="5">Kinesin motor domain-containing protein</fullName>
    </recommendedName>
</protein>
<gene>
    <name evidence="3" type="ORF">STCU_06433</name>
</gene>
<keyword evidence="1" id="KW-0175">Coiled coil</keyword>
<dbReference type="InterPro" id="IPR027417">
    <property type="entry name" value="P-loop_NTPase"/>
</dbReference>
<proteinExistence type="predicted"/>
<evidence type="ECO:0000313" key="3">
    <source>
        <dbReference type="EMBL" id="EPY25875.1"/>
    </source>
</evidence>